<evidence type="ECO:0000259" key="1">
    <source>
        <dbReference type="PROSITE" id="PS50093"/>
    </source>
</evidence>
<dbReference type="CDD" id="cd00146">
    <property type="entry name" value="PKD"/>
    <property type="match status" value="1"/>
</dbReference>
<keyword evidence="3" id="KW-1185">Reference proteome</keyword>
<evidence type="ECO:0000313" key="3">
    <source>
        <dbReference type="Proteomes" id="UP000289792"/>
    </source>
</evidence>
<dbReference type="InterPro" id="IPR000033">
    <property type="entry name" value="LDLR_classB_rpt"/>
</dbReference>
<accession>A0A4Q0XET8</accession>
<dbReference type="SMART" id="SM00089">
    <property type="entry name" value="PKD"/>
    <property type="match status" value="1"/>
</dbReference>
<dbReference type="PROSITE" id="PS50093">
    <property type="entry name" value="PKD"/>
    <property type="match status" value="1"/>
</dbReference>
<dbReference type="PANTHER" id="PTHR46513">
    <property type="entry name" value="VITELLOGENIN RECEPTOR-LIKE PROTEIN-RELATED-RELATED"/>
    <property type="match status" value="1"/>
</dbReference>
<dbReference type="Gene3D" id="2.60.40.10">
    <property type="entry name" value="Immunoglobulins"/>
    <property type="match status" value="1"/>
</dbReference>
<dbReference type="InterPro" id="IPR035986">
    <property type="entry name" value="PKD_dom_sf"/>
</dbReference>
<dbReference type="InterPro" id="IPR011042">
    <property type="entry name" value="6-blade_b-propeller_TolB-like"/>
</dbReference>
<dbReference type="InterPro" id="IPR050778">
    <property type="entry name" value="Cueball_EGF_LRP_Nidogen"/>
</dbReference>
<dbReference type="SUPFAM" id="SSF49299">
    <property type="entry name" value="PKD domain"/>
    <property type="match status" value="1"/>
</dbReference>
<dbReference type="InterPro" id="IPR022409">
    <property type="entry name" value="PKD/Chitinase_dom"/>
</dbReference>
<proteinExistence type="predicted"/>
<dbReference type="Gene3D" id="2.120.10.30">
    <property type="entry name" value="TolB, C-terminal domain"/>
    <property type="match status" value="1"/>
</dbReference>
<dbReference type="OrthoDB" id="607469at2"/>
<gene>
    <name evidence="2" type="ORF">ESZ48_12630</name>
</gene>
<feature type="domain" description="PKD" evidence="1">
    <location>
        <begin position="46"/>
        <end position="100"/>
    </location>
</feature>
<dbReference type="EMBL" id="SDDZ01000007">
    <property type="protein sequence ID" value="RXJ49530.1"/>
    <property type="molecule type" value="Genomic_DNA"/>
</dbReference>
<dbReference type="AlphaFoldDB" id="A0A4Q0XET8"/>
<dbReference type="Pfam" id="PF16472">
    <property type="entry name" value="DUF5050"/>
    <property type="match status" value="1"/>
</dbReference>
<dbReference type="SUPFAM" id="SSF63825">
    <property type="entry name" value="YWTD domain"/>
    <property type="match status" value="1"/>
</dbReference>
<comment type="caution">
    <text evidence="2">The sequence shown here is derived from an EMBL/GenBank/DDBJ whole genome shotgun (WGS) entry which is preliminary data.</text>
</comment>
<dbReference type="InterPro" id="IPR032485">
    <property type="entry name" value="LRP1-like_beta_prop"/>
</dbReference>
<dbReference type="InterPro" id="IPR013783">
    <property type="entry name" value="Ig-like_fold"/>
</dbReference>
<reference evidence="2 3" key="1">
    <citation type="submission" date="2019-01" db="EMBL/GenBank/DDBJ databases">
        <title>Genome sequence of the Antarctic species Gelidibacter gilvus ACAM 158(T).</title>
        <authorList>
            <person name="Bowman J.P."/>
        </authorList>
    </citation>
    <scope>NUCLEOTIDE SEQUENCE [LARGE SCALE GENOMIC DNA]</scope>
    <source>
        <strain evidence="2 3">IC158</strain>
    </source>
</reference>
<organism evidence="2 3">
    <name type="scientific">Gelidibacter gilvus</name>
    <dbReference type="NCBI Taxonomy" id="59602"/>
    <lineage>
        <taxon>Bacteria</taxon>
        <taxon>Pseudomonadati</taxon>
        <taxon>Bacteroidota</taxon>
        <taxon>Flavobacteriia</taxon>
        <taxon>Flavobacteriales</taxon>
        <taxon>Flavobacteriaceae</taxon>
        <taxon>Gelidibacter</taxon>
    </lineage>
</organism>
<dbReference type="Pfam" id="PF18911">
    <property type="entry name" value="PKD_4"/>
    <property type="match status" value="1"/>
</dbReference>
<dbReference type="InterPro" id="IPR000601">
    <property type="entry name" value="PKD_dom"/>
</dbReference>
<evidence type="ECO:0000313" key="2">
    <source>
        <dbReference type="EMBL" id="RXJ49530.1"/>
    </source>
</evidence>
<protein>
    <submittedName>
        <fullName evidence="2">PKD domain-containing protein</fullName>
    </submittedName>
</protein>
<dbReference type="SMART" id="SM00135">
    <property type="entry name" value="LY"/>
    <property type="match status" value="4"/>
</dbReference>
<name>A0A4Q0XET8_9FLAO</name>
<dbReference type="Proteomes" id="UP000289792">
    <property type="component" value="Unassembled WGS sequence"/>
</dbReference>
<sequence>MCFQSCSDDGFPVPPASTVPSFTYAISNDEFAPATVTFTNTSIVPGTVGNATFYWNFGNGESSSEANPIYVYDEAGVYVVNLVVTTSGSLEIKESSQTIVVKDPNATGTPIYYTDGTKVYQGLINNLAPIFTQINGLATETSYSMAMDTLNNKLYISDYAANKIFRADLDGSNFEEFRTGLDKPIAMAFDYQENKIYWNTTSGVQRADLGSTDLSQKEDFVTGQANDPDGLAIDLVNRKLYWINYDGGVWSKNLDGTGEKEILPGVEGASIIVVGNRIYYDEYVASGDIRIKSANLDGNDVSTIAVGVSRVVYGLAYDPNEEKIYWGDRRAYTMMRANLDGSDAEIYYQTTVGTNGIVIGKRQ</sequence>